<dbReference type="OMA" id="NDNCINT"/>
<dbReference type="InterPro" id="IPR054484">
    <property type="entry name" value="ComC_SSD"/>
</dbReference>
<dbReference type="Gene3D" id="2.60.40.10">
    <property type="entry name" value="Immunoglobulins"/>
    <property type="match status" value="2"/>
</dbReference>
<dbReference type="EMBL" id="ADBJ01000004">
    <property type="protein sequence ID" value="EFA86068.1"/>
    <property type="molecule type" value="Genomic_DNA"/>
</dbReference>
<dbReference type="InterPro" id="IPR014756">
    <property type="entry name" value="Ig_E-set"/>
</dbReference>
<dbReference type="GeneID" id="31356835"/>
<dbReference type="PANTHER" id="PTHR31378:SF14">
    <property type="entry name" value="EGF-LIKE DOMAIN-CONTAINING PROTEIN"/>
    <property type="match status" value="1"/>
</dbReference>
<organism evidence="3 4">
    <name type="scientific">Heterostelium pallidum (strain ATCC 26659 / Pp 5 / PN500)</name>
    <name type="common">Cellular slime mold</name>
    <name type="synonym">Polysphondylium pallidum</name>
    <dbReference type="NCBI Taxonomy" id="670386"/>
    <lineage>
        <taxon>Eukaryota</taxon>
        <taxon>Amoebozoa</taxon>
        <taxon>Evosea</taxon>
        <taxon>Eumycetozoa</taxon>
        <taxon>Dictyostelia</taxon>
        <taxon>Acytosteliales</taxon>
        <taxon>Acytosteliaceae</taxon>
        <taxon>Heterostelium</taxon>
    </lineage>
</organism>
<evidence type="ECO:0000313" key="3">
    <source>
        <dbReference type="EMBL" id="EFA86068.1"/>
    </source>
</evidence>
<dbReference type="CDD" id="cd00037">
    <property type="entry name" value="CLECT"/>
    <property type="match status" value="1"/>
</dbReference>
<dbReference type="InterPro" id="IPR000742">
    <property type="entry name" value="EGF"/>
</dbReference>
<dbReference type="InterPro" id="IPR016186">
    <property type="entry name" value="C-type_lectin-like/link_sf"/>
</dbReference>
<evidence type="ECO:0000259" key="2">
    <source>
        <dbReference type="PROSITE" id="PS50041"/>
    </source>
</evidence>
<dbReference type="PANTHER" id="PTHR31378">
    <property type="entry name" value="EGF-LIKE DOMAIN-CONTAINING PROTEIN-RELATED-RELATED"/>
    <property type="match status" value="1"/>
</dbReference>
<dbReference type="PROSITE" id="PS50041">
    <property type="entry name" value="C_TYPE_LECTIN_2"/>
    <property type="match status" value="1"/>
</dbReference>
<dbReference type="InterPro" id="IPR013783">
    <property type="entry name" value="Ig-like_fold"/>
</dbReference>
<dbReference type="Gene3D" id="3.10.100.10">
    <property type="entry name" value="Mannose-Binding Protein A, subunit A"/>
    <property type="match status" value="1"/>
</dbReference>
<feature type="domain" description="C-type lectin" evidence="2">
    <location>
        <begin position="32"/>
        <end position="167"/>
    </location>
</feature>
<dbReference type="AlphaFoldDB" id="D3AYP1"/>
<dbReference type="SMART" id="SM00429">
    <property type="entry name" value="IPT"/>
    <property type="match status" value="2"/>
</dbReference>
<dbReference type="SUPFAM" id="SSF56436">
    <property type="entry name" value="C-type lectin-like"/>
    <property type="match status" value="1"/>
</dbReference>
<comment type="caution">
    <text evidence="3">The sequence shown here is derived from an EMBL/GenBank/DDBJ whole genome shotgun (WGS) entry which is preliminary data.</text>
</comment>
<keyword evidence="4" id="KW-1185">Reference proteome</keyword>
<dbReference type="InParanoid" id="D3AYP1"/>
<keyword evidence="1" id="KW-0732">Signal</keyword>
<evidence type="ECO:0000313" key="4">
    <source>
        <dbReference type="Proteomes" id="UP000001396"/>
    </source>
</evidence>
<dbReference type="SUPFAM" id="SSF81296">
    <property type="entry name" value="E set domains"/>
    <property type="match status" value="2"/>
</dbReference>
<dbReference type="Pfam" id="PF22933">
    <property type="entry name" value="ComC_SSD"/>
    <property type="match status" value="1"/>
</dbReference>
<dbReference type="PROSITE" id="PS01186">
    <property type="entry name" value="EGF_2"/>
    <property type="match status" value="1"/>
</dbReference>
<dbReference type="Proteomes" id="UP000001396">
    <property type="component" value="Unassembled WGS sequence"/>
</dbReference>
<dbReference type="RefSeq" id="XP_020438174.1">
    <property type="nucleotide sequence ID" value="XM_020572316.1"/>
</dbReference>
<evidence type="ECO:0000256" key="1">
    <source>
        <dbReference type="SAM" id="SignalP"/>
    </source>
</evidence>
<accession>D3AYP1</accession>
<dbReference type="InterPro" id="IPR001304">
    <property type="entry name" value="C-type_lectin-like"/>
</dbReference>
<protein>
    <recommendedName>
        <fullName evidence="2">C-type lectin domain-containing protein</fullName>
    </recommendedName>
</protein>
<name>D3AYP1_HETP5</name>
<reference evidence="3 4" key="1">
    <citation type="journal article" date="2011" name="Genome Res.">
        <title>Phylogeny-wide analysis of social amoeba genomes highlights ancient origins for complex intercellular communication.</title>
        <authorList>
            <person name="Heidel A.J."/>
            <person name="Lawal H.M."/>
            <person name="Felder M."/>
            <person name="Schilde C."/>
            <person name="Helps N.R."/>
            <person name="Tunggal B."/>
            <person name="Rivero F."/>
            <person name="John U."/>
            <person name="Schleicher M."/>
            <person name="Eichinger L."/>
            <person name="Platzer M."/>
            <person name="Noegel A.A."/>
            <person name="Schaap P."/>
            <person name="Gloeckner G."/>
        </authorList>
    </citation>
    <scope>NUCLEOTIDE SEQUENCE [LARGE SCALE GENOMIC DNA]</scope>
    <source>
        <strain evidence="4">ATCC 26659 / Pp 5 / PN500</strain>
    </source>
</reference>
<feature type="signal peptide" evidence="1">
    <location>
        <begin position="1"/>
        <end position="18"/>
    </location>
</feature>
<dbReference type="InterPro" id="IPR016187">
    <property type="entry name" value="CTDL_fold"/>
</dbReference>
<dbReference type="CDD" id="cd00603">
    <property type="entry name" value="IPT_PCSR"/>
    <property type="match status" value="2"/>
</dbReference>
<dbReference type="Pfam" id="PF01833">
    <property type="entry name" value="TIG"/>
    <property type="match status" value="2"/>
</dbReference>
<sequence>MNWFYSLFLLIGLIVVLPQTSFVGGVVIFNPGTGHFYEYIATAVAKSVSIQACSSRTFEGRKGYLATFSSKQEWEFFTSKNLFPNTDRPWISGYGVNGTFAFDSGPEAGTVIYDFINDRSYSYTPWRGNEPNLNLNDNCINTIGSDASGKILWDLDSCALTKTYICEYGGMEEPYLLQPGTNPLNSNLFVLSKYVGTPPGSINLLNYLNQEFTATLSDFSNSNATYKFTSATPGVYTFNLGNVNGSTYTFNYRFPLVDVVYPSYSANQLITLVGQNFGSRGQDIQVTYANGKTCSNVILVSQNVITCSLGDDITVSNRLLPLGISLNGAFVTYKTIGYYDVTKKGFISATLSAVTYQNYLNVYTARSTAAKNPAAPYYPPNDGDIMGRFFKTVPLNLAGSVGWNLWIGATFSGGRIYAYGTTNPITIYGGISTYAGTPPFIMNVESPTLSIVPQPETTGYASIMQYGGALPTFDSVSTTNAFSTEGGIASFKLTANGCGHYFSTYDCVTSNFPASYPSSNLTITRPIFLDTTTISLTVPPYYGGTFITYFLIDGQRIETPISFYYDNPTISSVTPVSPLGGKITIDGSNFYTNSSIIKIYVDSVPITQFSITVNHRQIVATIPPLATGNHTIYLTVGDRSQSNNFVLVVFQPFISSARQSVSSMTLTGGNFDNITQSNTIYFNGQAIKPTSGTTTILVFELPVNAVNDFVAVESGGVNSTAFSINLIPNIESIQPTHPSVLGGSFTITGNYLNPLNFTGSSLDTSIEMGVGNVYTKLSCTQISSKYPYQITCLLPPGSGSYALKITWGVIWIENYHSYLSPTILYTAPPLIFGTGGNTTIVGSDFAEKGLSASIGNIPCDHLKFINSTAINCYFSANVTAPTNAGINVTVTSDTLSTTSGVFYYKTQKECPATVNGVCDGHGTCNRETGLCSCNQPYIQPVCNNTGEIGVNRPVLDPNGGTTIIGNGYNFSVQLVFLRELDETLAPVKTLALKNIVWTNRNQVDQTMNIVGSFHNESVILSIQMTIYNESTSVVFAGETIDILANSIKYVITVSNWTFASRLNTLQVIYNSMTDSETTSGCQTHQTTAEDNGGNGQSLSYLQMNAGDTSLTARFADRLYVDSNIVNSLVSVIDPTDPIYKELNSEKFNLLVSINVPHFEKNTIIDPNFGSLVSTTDSHCSEKQTWKIPVIVIH</sequence>
<proteinExistence type="predicted"/>
<feature type="chain" id="PRO_5003042041" description="C-type lectin domain-containing protein" evidence="1">
    <location>
        <begin position="19"/>
        <end position="1193"/>
    </location>
</feature>
<gene>
    <name evidence="3" type="ORF">PPL_01305</name>
</gene>
<dbReference type="InterPro" id="IPR002909">
    <property type="entry name" value="IPT_dom"/>
</dbReference>